<keyword evidence="7" id="KW-0067">ATP-binding</keyword>
<evidence type="ECO:0000256" key="8">
    <source>
        <dbReference type="ARBA" id="ARBA00023012"/>
    </source>
</evidence>
<dbReference type="InterPro" id="IPR003594">
    <property type="entry name" value="HATPase_dom"/>
</dbReference>
<keyword evidence="10" id="KW-1133">Transmembrane helix</keyword>
<evidence type="ECO:0000256" key="2">
    <source>
        <dbReference type="ARBA" id="ARBA00012438"/>
    </source>
</evidence>
<comment type="catalytic activity">
    <reaction evidence="1">
        <text>ATP + protein L-histidine = ADP + protein N-phospho-L-histidine.</text>
        <dbReference type="EC" id="2.7.13.3"/>
    </reaction>
</comment>
<proteinExistence type="predicted"/>
<feature type="transmembrane region" description="Helical" evidence="10">
    <location>
        <begin position="61"/>
        <end position="88"/>
    </location>
</feature>
<evidence type="ECO:0000256" key="4">
    <source>
        <dbReference type="ARBA" id="ARBA00022679"/>
    </source>
</evidence>
<keyword evidence="3" id="KW-0597">Phosphoprotein</keyword>
<dbReference type="Gene3D" id="3.30.565.10">
    <property type="entry name" value="Histidine kinase-like ATPase, C-terminal domain"/>
    <property type="match status" value="1"/>
</dbReference>
<evidence type="ECO:0000256" key="1">
    <source>
        <dbReference type="ARBA" id="ARBA00000085"/>
    </source>
</evidence>
<dbReference type="EMBL" id="CADCWC010000460">
    <property type="protein sequence ID" value="CAA9553819.1"/>
    <property type="molecule type" value="Genomic_DNA"/>
</dbReference>
<dbReference type="InterPro" id="IPR050482">
    <property type="entry name" value="Sensor_HK_TwoCompSys"/>
</dbReference>
<dbReference type="InterPro" id="IPR036890">
    <property type="entry name" value="HATPase_C_sf"/>
</dbReference>
<evidence type="ECO:0000259" key="11">
    <source>
        <dbReference type="Pfam" id="PF02518"/>
    </source>
</evidence>
<evidence type="ECO:0000256" key="5">
    <source>
        <dbReference type="ARBA" id="ARBA00022741"/>
    </source>
</evidence>
<dbReference type="PANTHER" id="PTHR24421">
    <property type="entry name" value="NITRATE/NITRITE SENSOR PROTEIN NARX-RELATED"/>
    <property type="match status" value="1"/>
</dbReference>
<gene>
    <name evidence="13" type="ORF">AVDCRST_MAG79-2915</name>
</gene>
<dbReference type="GO" id="GO:0016020">
    <property type="term" value="C:membrane"/>
    <property type="evidence" value="ECO:0007669"/>
    <property type="project" value="InterPro"/>
</dbReference>
<keyword evidence="10" id="KW-0812">Transmembrane</keyword>
<dbReference type="AlphaFoldDB" id="A0A6J4ULF2"/>
<reference evidence="13" key="1">
    <citation type="submission" date="2020-02" db="EMBL/GenBank/DDBJ databases">
        <authorList>
            <person name="Meier V. D."/>
        </authorList>
    </citation>
    <scope>NUCLEOTIDE SEQUENCE</scope>
    <source>
        <strain evidence="13">AVDCRST_MAG79</strain>
    </source>
</reference>
<evidence type="ECO:0000256" key="3">
    <source>
        <dbReference type="ARBA" id="ARBA00022553"/>
    </source>
</evidence>
<keyword evidence="4" id="KW-0808">Transferase</keyword>
<dbReference type="SUPFAM" id="SSF55874">
    <property type="entry name" value="ATPase domain of HSP90 chaperone/DNA topoisomerase II/histidine kinase"/>
    <property type="match status" value="1"/>
</dbReference>
<sequence length="369" mass="37851">MLVLAAVLAPFVALDVAFTPIGGGVARIADAPAIALALVLSAAAAATDVRPHAGVVGAAGAFMALAAAGRVSSLAAFIVLATATAAAYRSEGRGVAVALPAGLIALIVTPVAMGDQPMTVNLAGNVALLFAVVLAAASARDQRRRAAKLEARTDELERLRASETREAIAQERLRIAREVHDAVGHALAAITVQARVATRRLSRDPAAVAGALADISELAASALGDTREAVGQLRTADGPGTRPQHDLDGLDELVEALRAPELKVSLRREGDGPPVPAAVEVAAYRIVQESLSNVTRHARARAANVVVRREPSALVVEVTDDGPAAAAGFAEGHGLVGMRERAEGLGGTLEAGPRDIRGWRVLARLPTRS</sequence>
<keyword evidence="10" id="KW-0472">Membrane</keyword>
<name>A0A6J4ULF2_9ACTN</name>
<dbReference type="Pfam" id="PF02518">
    <property type="entry name" value="HATPase_c"/>
    <property type="match status" value="1"/>
</dbReference>
<feature type="transmembrane region" description="Helical" evidence="10">
    <location>
        <begin position="119"/>
        <end position="139"/>
    </location>
</feature>
<evidence type="ECO:0000256" key="7">
    <source>
        <dbReference type="ARBA" id="ARBA00022840"/>
    </source>
</evidence>
<keyword evidence="8" id="KW-0902">Two-component regulatory system</keyword>
<keyword evidence="5" id="KW-0547">Nucleotide-binding</keyword>
<dbReference type="PANTHER" id="PTHR24421:SF10">
    <property type="entry name" value="NITRATE_NITRITE SENSOR PROTEIN NARQ"/>
    <property type="match status" value="1"/>
</dbReference>
<feature type="domain" description="Signal transduction histidine kinase subgroup 3 dimerisation and phosphoacceptor" evidence="12">
    <location>
        <begin position="171"/>
        <end position="236"/>
    </location>
</feature>
<dbReference type="EC" id="2.7.13.3" evidence="2"/>
<dbReference type="GO" id="GO:0000155">
    <property type="term" value="F:phosphorelay sensor kinase activity"/>
    <property type="evidence" value="ECO:0007669"/>
    <property type="project" value="InterPro"/>
</dbReference>
<dbReference type="GO" id="GO:0046983">
    <property type="term" value="F:protein dimerization activity"/>
    <property type="evidence" value="ECO:0007669"/>
    <property type="project" value="InterPro"/>
</dbReference>
<evidence type="ECO:0000259" key="12">
    <source>
        <dbReference type="Pfam" id="PF07730"/>
    </source>
</evidence>
<accession>A0A6J4ULF2</accession>
<evidence type="ECO:0000256" key="10">
    <source>
        <dbReference type="SAM" id="Phobius"/>
    </source>
</evidence>
<evidence type="ECO:0000256" key="9">
    <source>
        <dbReference type="SAM" id="Coils"/>
    </source>
</evidence>
<feature type="domain" description="Histidine kinase/HSP90-like ATPase" evidence="11">
    <location>
        <begin position="280"/>
        <end position="367"/>
    </location>
</feature>
<dbReference type="GO" id="GO:0005524">
    <property type="term" value="F:ATP binding"/>
    <property type="evidence" value="ECO:0007669"/>
    <property type="project" value="UniProtKB-KW"/>
</dbReference>
<keyword evidence="9" id="KW-0175">Coiled coil</keyword>
<dbReference type="Pfam" id="PF07730">
    <property type="entry name" value="HisKA_3"/>
    <property type="match status" value="1"/>
</dbReference>
<dbReference type="Gene3D" id="1.20.5.1930">
    <property type="match status" value="1"/>
</dbReference>
<feature type="coiled-coil region" evidence="9">
    <location>
        <begin position="139"/>
        <end position="166"/>
    </location>
</feature>
<dbReference type="InterPro" id="IPR011712">
    <property type="entry name" value="Sig_transdc_His_kin_sub3_dim/P"/>
</dbReference>
<feature type="transmembrane region" description="Helical" evidence="10">
    <location>
        <begin position="95"/>
        <end position="113"/>
    </location>
</feature>
<evidence type="ECO:0000313" key="13">
    <source>
        <dbReference type="EMBL" id="CAA9553819.1"/>
    </source>
</evidence>
<organism evidence="13">
    <name type="scientific">uncultured Thermoleophilia bacterium</name>
    <dbReference type="NCBI Taxonomy" id="1497501"/>
    <lineage>
        <taxon>Bacteria</taxon>
        <taxon>Bacillati</taxon>
        <taxon>Actinomycetota</taxon>
        <taxon>Thermoleophilia</taxon>
        <taxon>environmental samples</taxon>
    </lineage>
</organism>
<evidence type="ECO:0000256" key="6">
    <source>
        <dbReference type="ARBA" id="ARBA00022777"/>
    </source>
</evidence>
<keyword evidence="6" id="KW-0418">Kinase</keyword>
<dbReference type="CDD" id="cd16917">
    <property type="entry name" value="HATPase_UhpB-NarQ-NarX-like"/>
    <property type="match status" value="1"/>
</dbReference>
<protein>
    <recommendedName>
        <fullName evidence="2">histidine kinase</fullName>
        <ecNumber evidence="2">2.7.13.3</ecNumber>
    </recommendedName>
</protein>